<proteinExistence type="predicted"/>
<sequence>MTLRVHLAAIALAAAGFSSTADAETIRVAIGTQDTTINTATGGLLIRELKLLEKYLPHDGKYQGVDYDIQWKNFTSGAPITNEQIAGKLDFGVMADFPGSFNGLAHINAGRRSHFITPLSGSVGGSGNGIVVPVDSEIQSLGELKGKTISVPFASTSHGMLLRAVKAEGWDAERDVKIITQAPEVAGAALKANRIEAHADFVPFAELFPWRGIARKIYDGSQAKTPTFHGALVDADYAKKYPEVVVAYLRAAIEADQLIAKESEKYSELIAEVSGVEAEVDYLFHGPLGLQTRDLTWKPEYRQAVATAIETLKSLKKADRSLDVDSFIDERFIRAAFKASGLDYEAALKNYAQLPLDAKDAATGETIADGKRVAQLWVAGEPLVRSYASPELALSVFKGVEAEGKTVRVFYAQDRESGIKLLGAQAWFVRTDGGAVDAFLLKDRAEAWAKAHGGNVLDFDAVKASIVASN</sequence>
<evidence type="ECO:0000256" key="1">
    <source>
        <dbReference type="SAM" id="SignalP"/>
    </source>
</evidence>
<geneLocation type="plasmid" evidence="2 3">
    <name>pSchITTGS70b</name>
</geneLocation>
<dbReference type="Gene3D" id="3.40.190.10">
    <property type="entry name" value="Periplasmic binding protein-like II"/>
    <property type="match status" value="3"/>
</dbReference>
<dbReference type="Pfam" id="PF13379">
    <property type="entry name" value="NMT1_2"/>
    <property type="match status" value="1"/>
</dbReference>
<dbReference type="EMBL" id="CP133150">
    <property type="protein sequence ID" value="WVT06168.1"/>
    <property type="molecule type" value="Genomic_DNA"/>
</dbReference>
<keyword evidence="2" id="KW-0614">Plasmid</keyword>
<dbReference type="Proteomes" id="UP001432360">
    <property type="component" value="Plasmid pSchITTGS70b"/>
</dbReference>
<dbReference type="PANTHER" id="PTHR30024:SF45">
    <property type="entry name" value="ABC TRANSPORTER SUBSTRATE-BINDING PROTEIN"/>
    <property type="match status" value="1"/>
</dbReference>
<accession>A0ABZ2BFF9</accession>
<dbReference type="SUPFAM" id="SSF160387">
    <property type="entry name" value="NosL/MerB-like"/>
    <property type="match status" value="1"/>
</dbReference>
<evidence type="ECO:0000313" key="3">
    <source>
        <dbReference type="Proteomes" id="UP001432360"/>
    </source>
</evidence>
<reference evidence="2" key="1">
    <citation type="submission" date="2023-08" db="EMBL/GenBank/DDBJ databases">
        <title>Complete genome sequence of Sinorhizobium chiapanecum ITTG S70 isolated from Acaciella angustissima nodules in Chiapas-Mexico.</title>
        <authorList>
            <person name="Rincon-Rosales R."/>
            <person name="Rogel M.A."/>
            <person name="Rincon-Medina C.I."/>
            <person name="Guerrero G."/>
            <person name="Manzano-Gomez L.A."/>
            <person name="Lopez-Lopez A."/>
            <person name="Rincon Molina F.A."/>
            <person name="Martinez-Romero E."/>
        </authorList>
    </citation>
    <scope>NUCLEOTIDE SEQUENCE</scope>
    <source>
        <strain evidence="2">ITTG S70</strain>
        <plasmid evidence="2">pSchITTGS70b</plasmid>
    </source>
</reference>
<feature type="chain" id="PRO_5047078457" evidence="1">
    <location>
        <begin position="24"/>
        <end position="470"/>
    </location>
</feature>
<keyword evidence="3" id="KW-1185">Reference proteome</keyword>
<dbReference type="CDD" id="cd13559">
    <property type="entry name" value="PBP2_SsuA_like_3"/>
    <property type="match status" value="1"/>
</dbReference>
<protein>
    <submittedName>
        <fullName evidence="2">ABC transporter substrate-binding protein</fullName>
    </submittedName>
</protein>
<dbReference type="SUPFAM" id="SSF53850">
    <property type="entry name" value="Periplasmic binding protein-like II"/>
    <property type="match status" value="1"/>
</dbReference>
<feature type="signal peptide" evidence="1">
    <location>
        <begin position="1"/>
        <end position="23"/>
    </location>
</feature>
<name>A0ABZ2BFF9_9HYPH</name>
<dbReference type="RefSeq" id="WP_331375233.1">
    <property type="nucleotide sequence ID" value="NZ_CP133150.1"/>
</dbReference>
<gene>
    <name evidence="2" type="ORF">RB548_22235</name>
</gene>
<evidence type="ECO:0000313" key="2">
    <source>
        <dbReference type="EMBL" id="WVT06168.1"/>
    </source>
</evidence>
<keyword evidence="1" id="KW-0732">Signal</keyword>
<organism evidence="2 3">
    <name type="scientific">Sinorhizobium chiapasense</name>
    <dbReference type="NCBI Taxonomy" id="501572"/>
    <lineage>
        <taxon>Bacteria</taxon>
        <taxon>Pseudomonadati</taxon>
        <taxon>Pseudomonadota</taxon>
        <taxon>Alphaproteobacteria</taxon>
        <taxon>Hyphomicrobiales</taxon>
        <taxon>Rhizobiaceae</taxon>
        <taxon>Sinorhizobium/Ensifer group</taxon>
        <taxon>Sinorhizobium</taxon>
    </lineage>
</organism>
<dbReference type="PANTHER" id="PTHR30024">
    <property type="entry name" value="ALIPHATIC SULFONATES-BINDING PROTEIN-RELATED"/>
    <property type="match status" value="1"/>
</dbReference>